<organism evidence="1 2">
    <name type="scientific">Corynebacterium epidermidicanis</name>
    <dbReference type="NCBI Taxonomy" id="1050174"/>
    <lineage>
        <taxon>Bacteria</taxon>
        <taxon>Bacillati</taxon>
        <taxon>Actinomycetota</taxon>
        <taxon>Actinomycetes</taxon>
        <taxon>Mycobacteriales</taxon>
        <taxon>Corynebacteriaceae</taxon>
        <taxon>Corynebacterium</taxon>
    </lineage>
</organism>
<dbReference type="EMBL" id="CP011541">
    <property type="protein sequence ID" value="AKK02921.1"/>
    <property type="molecule type" value="Genomic_DNA"/>
</dbReference>
<dbReference type="OrthoDB" id="9812539at2"/>
<dbReference type="KEGG" id="cei:CEPID_05260"/>
<dbReference type="Pfam" id="PF11158">
    <property type="entry name" value="DUF2938"/>
    <property type="match status" value="1"/>
</dbReference>
<dbReference type="AlphaFoldDB" id="A0A0G3GNW5"/>
<reference evidence="1 2" key="1">
    <citation type="submission" date="2015-05" db="EMBL/GenBank/DDBJ databases">
        <title>Complete genome sequence of Corynebacterium epidermidicanis DSM 45586, isolated from the skin of a dog suffering from pruritus.</title>
        <authorList>
            <person name="Ruckert C."/>
            <person name="Albersmeier A."/>
            <person name="Winkler A."/>
            <person name="Tauch A."/>
        </authorList>
    </citation>
    <scope>NUCLEOTIDE SEQUENCE [LARGE SCALE GENOMIC DNA]</scope>
    <source>
        <strain evidence="1 2">DSM 45586</strain>
    </source>
</reference>
<keyword evidence="2" id="KW-1185">Reference proteome</keyword>
<protein>
    <submittedName>
        <fullName evidence="1">Putative DUF2938 family protein</fullName>
    </submittedName>
</protein>
<dbReference type="Proteomes" id="UP000035368">
    <property type="component" value="Chromosome"/>
</dbReference>
<evidence type="ECO:0000313" key="1">
    <source>
        <dbReference type="EMBL" id="AKK02921.1"/>
    </source>
</evidence>
<accession>A0A0G3GNW5</accession>
<dbReference type="RefSeq" id="WP_052843387.1">
    <property type="nucleotide sequence ID" value="NZ_CP011541.1"/>
</dbReference>
<sequence length="131" mass="13928">MNKLIHIAAVGIGATAVMDLAGEIIKRNTGIPPLNLAMVGRWVGRMGHGKFAHEHIGKAEPIPNEDRIGLVTHYAIGIGLVPFVLGIQRDWLERPTILPALAVGLGSLRCSVVLDAASVRVRRNGLKSSGT</sequence>
<dbReference type="PATRIC" id="fig|1050174.4.peg.1065"/>
<gene>
    <name evidence="1" type="ORF">CEPID_05260</name>
</gene>
<proteinExistence type="predicted"/>
<dbReference type="STRING" id="1050174.CEPID_05260"/>
<evidence type="ECO:0000313" key="2">
    <source>
        <dbReference type="Proteomes" id="UP000035368"/>
    </source>
</evidence>
<name>A0A0G3GNW5_9CORY</name>
<dbReference type="InterPro" id="IPR021329">
    <property type="entry name" value="DUF2938"/>
</dbReference>